<organism evidence="3 4">
    <name type="scientific">Nocardiopsis tropica</name>
    <dbReference type="NCBI Taxonomy" id="109330"/>
    <lineage>
        <taxon>Bacteria</taxon>
        <taxon>Bacillati</taxon>
        <taxon>Actinomycetota</taxon>
        <taxon>Actinomycetes</taxon>
        <taxon>Streptosporangiales</taxon>
        <taxon>Nocardiopsidaceae</taxon>
        <taxon>Nocardiopsis</taxon>
    </lineage>
</organism>
<dbReference type="InterPro" id="IPR045676">
    <property type="entry name" value="DUF6194"/>
</dbReference>
<sequence length="159" mass="17246">MTTEEIMEFVGGLDGVLTLRPGPGDGSPELSWGDTFFYYAPDGEVPRTTQPFATIVTKDYPEDTSSRLDRPGAFRLNISAGKDAFVERTGRQPRDAAADGADPSETDALVPHPVYGALGWLSVVEPGPRTEPAVRDLLVTAHSLARSRYERRAGEDPAR</sequence>
<dbReference type="EMBL" id="JBEQNB010000004">
    <property type="protein sequence ID" value="MES0833825.1"/>
    <property type="molecule type" value="Genomic_DNA"/>
</dbReference>
<gene>
    <name evidence="3" type="ORF">ABUK86_08570</name>
</gene>
<evidence type="ECO:0000256" key="1">
    <source>
        <dbReference type="SAM" id="MobiDB-lite"/>
    </source>
</evidence>
<evidence type="ECO:0000259" key="2">
    <source>
        <dbReference type="Pfam" id="PF19694"/>
    </source>
</evidence>
<evidence type="ECO:0000313" key="4">
    <source>
        <dbReference type="Proteomes" id="UP001432401"/>
    </source>
</evidence>
<dbReference type="Pfam" id="PF19694">
    <property type="entry name" value="DUF6194"/>
    <property type="match status" value="1"/>
</dbReference>
<dbReference type="RefSeq" id="WP_352983136.1">
    <property type="nucleotide sequence ID" value="NZ_JBEQNA010000005.1"/>
</dbReference>
<name>A0ABV1ZRU3_9ACTN</name>
<dbReference type="Proteomes" id="UP001432401">
    <property type="component" value="Unassembled WGS sequence"/>
</dbReference>
<keyword evidence="4" id="KW-1185">Reference proteome</keyword>
<feature type="domain" description="DUF6194" evidence="2">
    <location>
        <begin position="1"/>
        <end position="153"/>
    </location>
</feature>
<reference evidence="3 4" key="1">
    <citation type="submission" date="2024-06" db="EMBL/GenBank/DDBJ databases">
        <authorList>
            <person name="Bataeva Y.V."/>
            <person name="Grigorian L.N."/>
            <person name="Solomentsev V.I."/>
        </authorList>
    </citation>
    <scope>NUCLEOTIDE SEQUENCE [LARGE SCALE GENOMIC DNA]</scope>
    <source>
        <strain evidence="4">SCPM-O-B-12605 (RCAM04882)</strain>
    </source>
</reference>
<accession>A0ABV1ZRU3</accession>
<feature type="compositionally biased region" description="Basic and acidic residues" evidence="1">
    <location>
        <begin position="85"/>
        <end position="97"/>
    </location>
</feature>
<evidence type="ECO:0000313" key="3">
    <source>
        <dbReference type="EMBL" id="MES0833825.1"/>
    </source>
</evidence>
<proteinExistence type="predicted"/>
<protein>
    <submittedName>
        <fullName evidence="3">DUF6194 family protein</fullName>
    </submittedName>
</protein>
<comment type="caution">
    <text evidence="3">The sequence shown here is derived from an EMBL/GenBank/DDBJ whole genome shotgun (WGS) entry which is preliminary data.</text>
</comment>
<feature type="region of interest" description="Disordered" evidence="1">
    <location>
        <begin position="85"/>
        <end position="110"/>
    </location>
</feature>